<feature type="domain" description="Tyr recombinase" evidence="7">
    <location>
        <begin position="194"/>
        <end position="386"/>
    </location>
</feature>
<reference evidence="9 10" key="1">
    <citation type="submission" date="2019-08" db="EMBL/GenBank/DDBJ databases">
        <title>Pedobacter sp. nov., isolated from Han river, South Korea.</title>
        <authorList>
            <person name="Lee D.-H."/>
            <person name="Kim Y.-S."/>
            <person name="Hwang E.-M."/>
            <person name="Le Tran T.C."/>
            <person name="Cha C.-J."/>
        </authorList>
    </citation>
    <scope>NUCLEOTIDE SEQUENCE [LARGE SCALE GENOMIC DNA]</scope>
    <source>
        <strain evidence="9 10">CJ43</strain>
    </source>
</reference>
<evidence type="ECO:0000256" key="1">
    <source>
        <dbReference type="ARBA" id="ARBA00008857"/>
    </source>
</evidence>
<dbReference type="Pfam" id="PF00589">
    <property type="entry name" value="Phage_integrase"/>
    <property type="match status" value="1"/>
</dbReference>
<dbReference type="InterPro" id="IPR002104">
    <property type="entry name" value="Integrase_catalytic"/>
</dbReference>
<dbReference type="SUPFAM" id="SSF56349">
    <property type="entry name" value="DNA breaking-rejoining enzymes"/>
    <property type="match status" value="1"/>
</dbReference>
<dbReference type="InterPro" id="IPR044068">
    <property type="entry name" value="CB"/>
</dbReference>
<dbReference type="Proteomes" id="UP000323653">
    <property type="component" value="Chromosome"/>
</dbReference>
<keyword evidence="4" id="KW-0233">DNA recombination</keyword>
<dbReference type="KEGG" id="pej:FYC62_14930"/>
<evidence type="ECO:0000259" key="7">
    <source>
        <dbReference type="PROSITE" id="PS51898"/>
    </source>
</evidence>
<dbReference type="GO" id="GO:0006310">
    <property type="term" value="P:DNA recombination"/>
    <property type="evidence" value="ECO:0007669"/>
    <property type="project" value="UniProtKB-KW"/>
</dbReference>
<keyword evidence="6" id="KW-0175">Coiled coil</keyword>
<evidence type="ECO:0000313" key="9">
    <source>
        <dbReference type="EMBL" id="QEK52812.1"/>
    </source>
</evidence>
<keyword evidence="3 5" id="KW-0238">DNA-binding</keyword>
<dbReference type="PROSITE" id="PS51898">
    <property type="entry name" value="TYR_RECOMBINASE"/>
    <property type="match status" value="1"/>
</dbReference>
<accession>A0A5C0VLM9</accession>
<sequence length="396" mass="46703">MNTHIYSLNPTCTQPRGVGKSVKDKWYVYFYYTNSNGIRKSFKSYKDLNNKNQDLNQRRKLLAETVAKFDELLKTKKFDIETGIFIKTVSEQVLINNLIEDYLKFKKAIISHYTYLNYNSLFERFKLSAKGLTLSQIDQQFIKDFLKKTPAKPQSKRSYRTYVSGFFNWLKDEKDINIINPTHGLRLDRNEPVERHKIYSKEEIKAIIDYCDANGHVILKTIIYLVYGAQMRISEILRIQVEDINLDYNKIVLPKGKGKIKNREKIVLLDEPLKVYLLNMGLDFKDKDNQKLYFIGQKRAYDKAKFFGRYPISKNTIDTRFKLLKKDLNISLHKTLYSFKHTGNVNLLLSGADLIELMYKNGHKKISQTETYARQLIEQVPETKYIRKSRDDLDFK</sequence>
<evidence type="ECO:0000256" key="5">
    <source>
        <dbReference type="PROSITE-ProRule" id="PRU01248"/>
    </source>
</evidence>
<dbReference type="PANTHER" id="PTHR30349:SF64">
    <property type="entry name" value="PROPHAGE INTEGRASE INTD-RELATED"/>
    <property type="match status" value="1"/>
</dbReference>
<feature type="domain" description="Core-binding (CB)" evidence="8">
    <location>
        <begin position="93"/>
        <end position="171"/>
    </location>
</feature>
<dbReference type="GO" id="GO:0003677">
    <property type="term" value="F:DNA binding"/>
    <property type="evidence" value="ECO:0007669"/>
    <property type="project" value="UniProtKB-UniRule"/>
</dbReference>
<evidence type="ECO:0000256" key="2">
    <source>
        <dbReference type="ARBA" id="ARBA00022908"/>
    </source>
</evidence>
<dbReference type="PROSITE" id="PS51900">
    <property type="entry name" value="CB"/>
    <property type="match status" value="1"/>
</dbReference>
<dbReference type="InterPro" id="IPR011010">
    <property type="entry name" value="DNA_brk_join_enz"/>
</dbReference>
<dbReference type="RefSeq" id="WP_149075505.1">
    <property type="nucleotide sequence ID" value="NZ_CP043329.1"/>
</dbReference>
<comment type="similarity">
    <text evidence="1">Belongs to the 'phage' integrase family.</text>
</comment>
<dbReference type="GO" id="GO:0015074">
    <property type="term" value="P:DNA integration"/>
    <property type="evidence" value="ECO:0007669"/>
    <property type="project" value="UniProtKB-KW"/>
</dbReference>
<keyword evidence="2" id="KW-0229">DNA integration</keyword>
<evidence type="ECO:0000259" key="8">
    <source>
        <dbReference type="PROSITE" id="PS51900"/>
    </source>
</evidence>
<proteinExistence type="inferred from homology"/>
<organism evidence="9 10">
    <name type="scientific">Pedobacter aquae</name>
    <dbReference type="NCBI Taxonomy" id="2605747"/>
    <lineage>
        <taxon>Bacteria</taxon>
        <taxon>Pseudomonadati</taxon>
        <taxon>Bacteroidota</taxon>
        <taxon>Sphingobacteriia</taxon>
        <taxon>Sphingobacteriales</taxon>
        <taxon>Sphingobacteriaceae</taxon>
        <taxon>Pedobacter</taxon>
    </lineage>
</organism>
<keyword evidence="10" id="KW-1185">Reference proteome</keyword>
<evidence type="ECO:0000313" key="10">
    <source>
        <dbReference type="Proteomes" id="UP000323653"/>
    </source>
</evidence>
<dbReference type="AlphaFoldDB" id="A0A5C0VLM9"/>
<dbReference type="CDD" id="cd00397">
    <property type="entry name" value="DNA_BRE_C"/>
    <property type="match status" value="1"/>
</dbReference>
<dbReference type="InterPro" id="IPR050090">
    <property type="entry name" value="Tyrosine_recombinase_XerCD"/>
</dbReference>
<dbReference type="InterPro" id="IPR013762">
    <property type="entry name" value="Integrase-like_cat_sf"/>
</dbReference>
<dbReference type="EMBL" id="CP043329">
    <property type="protein sequence ID" value="QEK52812.1"/>
    <property type="molecule type" value="Genomic_DNA"/>
</dbReference>
<evidence type="ECO:0000256" key="4">
    <source>
        <dbReference type="ARBA" id="ARBA00023172"/>
    </source>
</evidence>
<evidence type="ECO:0000256" key="3">
    <source>
        <dbReference type="ARBA" id="ARBA00023125"/>
    </source>
</evidence>
<dbReference type="InterPro" id="IPR010998">
    <property type="entry name" value="Integrase_recombinase_N"/>
</dbReference>
<feature type="coiled-coil region" evidence="6">
    <location>
        <begin position="38"/>
        <end position="65"/>
    </location>
</feature>
<evidence type="ECO:0000256" key="6">
    <source>
        <dbReference type="SAM" id="Coils"/>
    </source>
</evidence>
<protein>
    <submittedName>
        <fullName evidence="9">Tyrosine-type recombinase/integrase</fullName>
    </submittedName>
</protein>
<dbReference type="Gene3D" id="1.10.150.130">
    <property type="match status" value="1"/>
</dbReference>
<dbReference type="PANTHER" id="PTHR30349">
    <property type="entry name" value="PHAGE INTEGRASE-RELATED"/>
    <property type="match status" value="1"/>
</dbReference>
<gene>
    <name evidence="9" type="ORF">FYC62_14930</name>
</gene>
<name>A0A5C0VLM9_9SPHI</name>
<dbReference type="Gene3D" id="1.10.443.10">
    <property type="entry name" value="Intergrase catalytic core"/>
    <property type="match status" value="1"/>
</dbReference>